<keyword evidence="2" id="KW-0472">Membrane</keyword>
<dbReference type="GO" id="GO:0005524">
    <property type="term" value="F:ATP binding"/>
    <property type="evidence" value="ECO:0007669"/>
    <property type="project" value="InterPro"/>
</dbReference>
<dbReference type="Gene3D" id="1.10.510.10">
    <property type="entry name" value="Transferase(Phosphotransferase) domain 1"/>
    <property type="match status" value="1"/>
</dbReference>
<dbReference type="InterPro" id="IPR000719">
    <property type="entry name" value="Prot_kinase_dom"/>
</dbReference>
<name>A0AAD7UAR6_9STRA</name>
<feature type="transmembrane region" description="Helical" evidence="2">
    <location>
        <begin position="6"/>
        <end position="25"/>
    </location>
</feature>
<evidence type="ECO:0000313" key="5">
    <source>
        <dbReference type="Proteomes" id="UP001230188"/>
    </source>
</evidence>
<evidence type="ECO:0000313" key="4">
    <source>
        <dbReference type="EMBL" id="KAJ8600289.1"/>
    </source>
</evidence>
<dbReference type="PROSITE" id="PS50011">
    <property type="entry name" value="PROTEIN_KINASE_DOM"/>
    <property type="match status" value="1"/>
</dbReference>
<feature type="region of interest" description="Disordered" evidence="1">
    <location>
        <begin position="33"/>
        <end position="76"/>
    </location>
</feature>
<keyword evidence="5" id="KW-1185">Reference proteome</keyword>
<dbReference type="PRINTS" id="PR00109">
    <property type="entry name" value="TYRKINASE"/>
</dbReference>
<protein>
    <recommendedName>
        <fullName evidence="3">Protein kinase domain-containing protein</fullName>
    </recommendedName>
</protein>
<dbReference type="Gene3D" id="1.20.930.20">
    <property type="entry name" value="Adaptor protein Cbl, N-terminal domain"/>
    <property type="match status" value="1"/>
</dbReference>
<dbReference type="EMBL" id="JAQMWT010000524">
    <property type="protein sequence ID" value="KAJ8600289.1"/>
    <property type="molecule type" value="Genomic_DNA"/>
</dbReference>
<evidence type="ECO:0000256" key="2">
    <source>
        <dbReference type="SAM" id="Phobius"/>
    </source>
</evidence>
<dbReference type="GO" id="GO:0005737">
    <property type="term" value="C:cytoplasm"/>
    <property type="evidence" value="ECO:0007669"/>
    <property type="project" value="TreeGrafter"/>
</dbReference>
<dbReference type="InterPro" id="IPR050167">
    <property type="entry name" value="Ser_Thr_protein_kinase"/>
</dbReference>
<keyword evidence="2" id="KW-1133">Transmembrane helix</keyword>
<evidence type="ECO:0000259" key="3">
    <source>
        <dbReference type="PROSITE" id="PS50011"/>
    </source>
</evidence>
<comment type="caution">
    <text evidence="4">The sequence shown here is derived from an EMBL/GenBank/DDBJ whole genome shotgun (WGS) entry which is preliminary data.</text>
</comment>
<dbReference type="Proteomes" id="UP001230188">
    <property type="component" value="Unassembled WGS sequence"/>
</dbReference>
<feature type="compositionally biased region" description="Low complexity" evidence="1">
    <location>
        <begin position="44"/>
        <end position="65"/>
    </location>
</feature>
<dbReference type="SUPFAM" id="SSF56112">
    <property type="entry name" value="Protein kinase-like (PK-like)"/>
    <property type="match status" value="1"/>
</dbReference>
<proteinExistence type="predicted"/>
<dbReference type="AlphaFoldDB" id="A0AAD7UAR6"/>
<dbReference type="GO" id="GO:0007166">
    <property type="term" value="P:cell surface receptor signaling pathway"/>
    <property type="evidence" value="ECO:0007669"/>
    <property type="project" value="InterPro"/>
</dbReference>
<dbReference type="CDD" id="cd13999">
    <property type="entry name" value="STKc_MAP3K-like"/>
    <property type="match status" value="1"/>
</dbReference>
<dbReference type="PANTHER" id="PTHR23257">
    <property type="entry name" value="SERINE-THREONINE PROTEIN KINASE"/>
    <property type="match status" value="1"/>
</dbReference>
<dbReference type="GO" id="GO:0004672">
    <property type="term" value="F:protein kinase activity"/>
    <property type="evidence" value="ECO:0007669"/>
    <property type="project" value="InterPro"/>
</dbReference>
<dbReference type="Pfam" id="PF07714">
    <property type="entry name" value="PK_Tyr_Ser-Thr"/>
    <property type="match status" value="1"/>
</dbReference>
<dbReference type="InterPro" id="IPR001245">
    <property type="entry name" value="Ser-Thr/Tyr_kinase_cat_dom"/>
</dbReference>
<reference evidence="4" key="1">
    <citation type="submission" date="2023-01" db="EMBL/GenBank/DDBJ databases">
        <title>Metagenome sequencing of chrysophaentin producing Chrysophaeum taylorii.</title>
        <authorList>
            <person name="Davison J."/>
            <person name="Bewley C."/>
        </authorList>
    </citation>
    <scope>NUCLEOTIDE SEQUENCE</scope>
    <source>
        <strain evidence="4">NIES-1699</strain>
    </source>
</reference>
<feature type="domain" description="Protein kinase" evidence="3">
    <location>
        <begin position="342"/>
        <end position="612"/>
    </location>
</feature>
<accession>A0AAD7UAR6</accession>
<organism evidence="4 5">
    <name type="scientific">Chrysophaeum taylorii</name>
    <dbReference type="NCBI Taxonomy" id="2483200"/>
    <lineage>
        <taxon>Eukaryota</taxon>
        <taxon>Sar</taxon>
        <taxon>Stramenopiles</taxon>
        <taxon>Ochrophyta</taxon>
        <taxon>Pelagophyceae</taxon>
        <taxon>Pelagomonadales</taxon>
        <taxon>Pelagomonadaceae</taxon>
        <taxon>Chrysophaeum</taxon>
    </lineage>
</organism>
<keyword evidence="2" id="KW-0812">Transmembrane</keyword>
<dbReference type="InterPro" id="IPR011009">
    <property type="entry name" value="Kinase-like_dom_sf"/>
</dbReference>
<dbReference type="SMART" id="SM00220">
    <property type="entry name" value="S_TKc"/>
    <property type="match status" value="1"/>
</dbReference>
<gene>
    <name evidence="4" type="ORF">CTAYLR_000685</name>
</gene>
<dbReference type="InterPro" id="IPR036537">
    <property type="entry name" value="Adaptor_Cbl_N_dom_sf"/>
</dbReference>
<evidence type="ECO:0000256" key="1">
    <source>
        <dbReference type="SAM" id="MobiDB-lite"/>
    </source>
</evidence>
<sequence>MIVMAGTIVAAGAALAIVAGCFLVARRKTSRGKEKVEADEEALAADGSAADSSSSSSASQGKSGAPLPQKSRQSNKHHHNIEDLVVNSKMVADALLTVGETIPGIAPVCATAKAILDGVAHLHRKASDVRTAGERVAKTLEVLEILAENTDKVRDGDNAKELVERRMKDLHGLMTMMQEQVESFEDRGWLRRRWGFINYWSKLTDLDAAIVTCLDNLRFAYQLMNDRHVTSLLEVQKYDLEDAMVAEVRRVMRESSLDEESAAMALAEDDEANAAVAKSAHVASDELAAELRDHLSLVAEGMNGLQSEMTGMRKGLEKKSRRERAREHKMSVLEKHEISLDSIEESPFASGSVGLLHRGTHARKAVAVKLIPLNGLSLARRTKLLNEFTNELTIMLSLRSPLVVQVYGVARRRCRRIVTTETNMLGLVMEYLRQGSLRNLLDDASTPITDDQRRTWAEEIARGMVYIYDHGTEHRDLKSNNILLTDDFSCKISDFGLSRSAEFRTHATLESKHGGAAGTAPFMAPELLEKNEFTEKSDVYSYSMVLYEITTRTHPWAGLKAMQIMRCIVDKELRPAVYRDADAHLVTIMRHCWAQDPNERPSFDQVVARYFQVAPPPESPQESVCRERRLHQTAVFRK</sequence>